<feature type="compositionally biased region" description="Acidic residues" evidence="1">
    <location>
        <begin position="449"/>
        <end position="461"/>
    </location>
</feature>
<protein>
    <submittedName>
        <fullName evidence="2">Uncharacterized protein</fullName>
    </submittedName>
</protein>
<evidence type="ECO:0000313" key="2">
    <source>
        <dbReference type="EMBL" id="KAF2280720.1"/>
    </source>
</evidence>
<feature type="compositionally biased region" description="Polar residues" evidence="1">
    <location>
        <begin position="345"/>
        <end position="368"/>
    </location>
</feature>
<reference evidence="2" key="1">
    <citation type="journal article" date="2020" name="Stud. Mycol.">
        <title>101 Dothideomycetes genomes: a test case for predicting lifestyles and emergence of pathogens.</title>
        <authorList>
            <person name="Haridas S."/>
            <person name="Albert R."/>
            <person name="Binder M."/>
            <person name="Bloem J."/>
            <person name="Labutti K."/>
            <person name="Salamov A."/>
            <person name="Andreopoulos B."/>
            <person name="Baker S."/>
            <person name="Barry K."/>
            <person name="Bills G."/>
            <person name="Bluhm B."/>
            <person name="Cannon C."/>
            <person name="Castanera R."/>
            <person name="Culley D."/>
            <person name="Daum C."/>
            <person name="Ezra D."/>
            <person name="Gonzalez J."/>
            <person name="Henrissat B."/>
            <person name="Kuo A."/>
            <person name="Liang C."/>
            <person name="Lipzen A."/>
            <person name="Lutzoni F."/>
            <person name="Magnuson J."/>
            <person name="Mondo S."/>
            <person name="Nolan M."/>
            <person name="Ohm R."/>
            <person name="Pangilinan J."/>
            <person name="Park H.-J."/>
            <person name="Ramirez L."/>
            <person name="Alfaro M."/>
            <person name="Sun H."/>
            <person name="Tritt A."/>
            <person name="Yoshinaga Y."/>
            <person name="Zwiers L.-H."/>
            <person name="Turgeon B."/>
            <person name="Goodwin S."/>
            <person name="Spatafora J."/>
            <person name="Crous P."/>
            <person name="Grigoriev I."/>
        </authorList>
    </citation>
    <scope>NUCLEOTIDE SEQUENCE</scope>
    <source>
        <strain evidence="2">CBS 379.55</strain>
    </source>
</reference>
<organism evidence="2 3">
    <name type="scientific">Westerdykella ornata</name>
    <dbReference type="NCBI Taxonomy" id="318751"/>
    <lineage>
        <taxon>Eukaryota</taxon>
        <taxon>Fungi</taxon>
        <taxon>Dikarya</taxon>
        <taxon>Ascomycota</taxon>
        <taxon>Pezizomycotina</taxon>
        <taxon>Dothideomycetes</taxon>
        <taxon>Pleosporomycetidae</taxon>
        <taxon>Pleosporales</taxon>
        <taxon>Sporormiaceae</taxon>
        <taxon>Westerdykella</taxon>
    </lineage>
</organism>
<feature type="compositionally biased region" description="Polar residues" evidence="1">
    <location>
        <begin position="27"/>
        <end position="41"/>
    </location>
</feature>
<feature type="compositionally biased region" description="Low complexity" evidence="1">
    <location>
        <begin position="184"/>
        <end position="207"/>
    </location>
</feature>
<name>A0A6A6JVT1_WESOR</name>
<gene>
    <name evidence="2" type="ORF">EI97DRAFT_428828</name>
</gene>
<dbReference type="PANTHER" id="PTHR42068:SF1">
    <property type="entry name" value="YALI0B18964P"/>
    <property type="match status" value="1"/>
</dbReference>
<feature type="compositionally biased region" description="Acidic residues" evidence="1">
    <location>
        <begin position="315"/>
        <end position="324"/>
    </location>
</feature>
<feature type="compositionally biased region" description="Low complexity" evidence="1">
    <location>
        <begin position="92"/>
        <end position="110"/>
    </location>
</feature>
<feature type="compositionally biased region" description="Low complexity" evidence="1">
    <location>
        <begin position="931"/>
        <end position="941"/>
    </location>
</feature>
<feature type="region of interest" description="Disordered" evidence="1">
    <location>
        <begin position="528"/>
        <end position="586"/>
    </location>
</feature>
<feature type="region of interest" description="Disordered" evidence="1">
    <location>
        <begin position="887"/>
        <end position="941"/>
    </location>
</feature>
<feature type="compositionally biased region" description="Low complexity" evidence="1">
    <location>
        <begin position="217"/>
        <end position="227"/>
    </location>
</feature>
<feature type="compositionally biased region" description="Polar residues" evidence="1">
    <location>
        <begin position="119"/>
        <end position="128"/>
    </location>
</feature>
<dbReference type="PANTHER" id="PTHR42068">
    <property type="entry name" value="YALI0B18964P"/>
    <property type="match status" value="1"/>
</dbReference>
<proteinExistence type="predicted"/>
<evidence type="ECO:0000313" key="3">
    <source>
        <dbReference type="Proteomes" id="UP000800097"/>
    </source>
</evidence>
<sequence length="941" mass="101453">MGKPGLGFLQPRRRSSGNVLDDADPSTHLTAPASTEQSSFRVLSRSDIEKAKQERQEQALKKAHEKTSKFGRFSAFGSSGKARTRSVDEDSPSSSNRDSKSSSGAQSFSSRPYHGGGSSSTLPSSAESDPSDNMFALPSRPHTTQHNSSPGALSMGNVKKQLPPPPASRPNDTSGRPYGEHDSSASGVGAARARATTTSSYASTAVAPKLEADLDFGDSGFDDLFSGLDRKESPAPTSESLGQPGRSLLQGRRTFQSEPIRIDRKLDIEPPPKSWDSRGSGDNLITSPVEDRSPPPVPPHKYPEYAPVASHSPELNDEGFEDEDAKLVRQSIESRKSLNAPEPNPSSTSLSAAMSNDASYASTPSNSGAGSGALRTPATPSPRREMEQGEMFGSANTDRTTIRRPLSPLRENAASTSANPSQRGPMRRVMTAAEFQLHQKTQIMQSNDDSSEDDYEDDEEDAIRKQEEQQRLIRKQQQMRIAREHMRRSTAPTEARAPEGSMSAGFPSEVSLQADEWSDEDIPLGVLAQHGFPSRNKPPSQPPNPMPSYFRSSTPSLPDRPSSTGALGNRASTYRPPFARNLPDDPFPPVMGNGLVRPSIRESMGFNNRAMSVYNEPMGGIPLEAQPQYTSLIDQIQMRDLAKQKYMGGASSKMPAAGPFTGALSSQMNAMGNPNRSTRMSVVSPMPMNGMPGMNPMTMNMNMMGGGSMQMPMMGYPMYPQNDLMMQQMYQQQQMLAFQAQNAMFAQQQMPQDPRMSMISNGGGFQHPQQQNLPQNPAFLGVGNAQQRPMSIMSVAGPQPNGAMQNRPYSTIGVPMPGFQQSSGLPNGYTPSIAPSERSNIGLSARYRPVVTGNGMGADSKSTVGSSMTLQASGGAAAEKKVKGILKNKSQGQKEDDNEEEDWGKIAQARKSKFLGGKVTEKKDDGGLGDLGDLVRGLEGL</sequence>
<feature type="compositionally biased region" description="Basic and acidic residues" evidence="1">
    <location>
        <begin position="44"/>
        <end position="68"/>
    </location>
</feature>
<feature type="compositionally biased region" description="Polar residues" evidence="1">
    <location>
        <begin position="438"/>
        <end position="447"/>
    </location>
</feature>
<dbReference type="GeneID" id="54550475"/>
<feature type="compositionally biased region" description="Polar residues" evidence="1">
    <location>
        <begin position="141"/>
        <end position="151"/>
    </location>
</feature>
<feature type="compositionally biased region" description="Polar residues" evidence="1">
    <location>
        <begin position="550"/>
        <end position="572"/>
    </location>
</feature>
<dbReference type="AlphaFoldDB" id="A0A6A6JVT1"/>
<accession>A0A6A6JVT1</accession>
<keyword evidence="3" id="KW-1185">Reference proteome</keyword>
<feature type="compositionally biased region" description="Basic and acidic residues" evidence="1">
    <location>
        <begin position="260"/>
        <end position="270"/>
    </location>
</feature>
<evidence type="ECO:0000256" key="1">
    <source>
        <dbReference type="SAM" id="MobiDB-lite"/>
    </source>
</evidence>
<dbReference type="EMBL" id="ML986484">
    <property type="protein sequence ID" value="KAF2280720.1"/>
    <property type="molecule type" value="Genomic_DNA"/>
</dbReference>
<dbReference type="RefSeq" id="XP_033658257.1">
    <property type="nucleotide sequence ID" value="XM_033797300.1"/>
</dbReference>
<dbReference type="OrthoDB" id="5396252at2759"/>
<feature type="region of interest" description="Disordered" evidence="1">
    <location>
        <begin position="1"/>
        <end position="506"/>
    </location>
</feature>
<dbReference type="Proteomes" id="UP000800097">
    <property type="component" value="Unassembled WGS sequence"/>
</dbReference>
<feature type="compositionally biased region" description="Basic and acidic residues" evidence="1">
    <location>
        <begin position="462"/>
        <end position="471"/>
    </location>
</feature>
<feature type="compositionally biased region" description="Polar residues" evidence="1">
    <location>
        <begin position="413"/>
        <end position="422"/>
    </location>
</feature>